<dbReference type="RefSeq" id="XP_015087208.1">
    <property type="nucleotide sequence ID" value="XM_015231722.1"/>
</dbReference>
<evidence type="ECO:0000259" key="1">
    <source>
        <dbReference type="Pfam" id="PF00112"/>
    </source>
</evidence>
<dbReference type="InterPro" id="IPR038765">
    <property type="entry name" value="Papain-like_cys_pep_sf"/>
</dbReference>
<name>A0ABM1HLB8_SOLPN</name>
<dbReference type="InterPro" id="IPR000668">
    <property type="entry name" value="Peptidase_C1A_C"/>
</dbReference>
<dbReference type="Gene3D" id="3.90.70.10">
    <property type="entry name" value="Cysteine proteinases"/>
    <property type="match status" value="1"/>
</dbReference>
<sequence length="121" mass="13802">MTEGVYSDASYPYVDKKENCCCLPNEEKTKIKGFKKVDNLHLDKKANSEATHQWMCNSFQGHFGKDIYIGQTEDEIHFEKFFGSENQSSVACHAVLIVGFGVENGVDYYLIKNSWGVNWGY</sequence>
<dbReference type="Pfam" id="PF00112">
    <property type="entry name" value="Peptidase_C1"/>
    <property type="match status" value="1"/>
</dbReference>
<proteinExistence type="predicted"/>
<protein>
    <submittedName>
        <fullName evidence="3">Cathepsin K-like</fullName>
    </submittedName>
</protein>
<gene>
    <name evidence="3" type="primary">LOC107030444</name>
</gene>
<keyword evidence="2" id="KW-1185">Reference proteome</keyword>
<dbReference type="SUPFAM" id="SSF54001">
    <property type="entry name" value="Cysteine proteinases"/>
    <property type="match status" value="1"/>
</dbReference>
<reference evidence="2" key="1">
    <citation type="journal article" date="2014" name="Nat. Genet.">
        <title>The genome of the stress-tolerant wild tomato species Solanum pennellii.</title>
        <authorList>
            <person name="Bolger A."/>
            <person name="Scossa F."/>
            <person name="Bolger M.E."/>
            <person name="Lanz C."/>
            <person name="Maumus F."/>
            <person name="Tohge T."/>
            <person name="Quesneville H."/>
            <person name="Alseekh S."/>
            <person name="Sorensen I."/>
            <person name="Lichtenstein G."/>
            <person name="Fich E.A."/>
            <person name="Conte M."/>
            <person name="Keller H."/>
            <person name="Schneeberger K."/>
            <person name="Schwacke R."/>
            <person name="Ofner I."/>
            <person name="Vrebalov J."/>
            <person name="Xu Y."/>
            <person name="Osorio S."/>
            <person name="Aflitos S.A."/>
            <person name="Schijlen E."/>
            <person name="Jimenez-Gomez J.M."/>
            <person name="Ryngajllo M."/>
            <person name="Kimura S."/>
            <person name="Kumar R."/>
            <person name="Koenig D."/>
            <person name="Headland L.R."/>
            <person name="Maloof J.N."/>
            <person name="Sinha N."/>
            <person name="van Ham R.C."/>
            <person name="Lankhorst R.K."/>
            <person name="Mao L."/>
            <person name="Vogel A."/>
            <person name="Arsova B."/>
            <person name="Panstruga R."/>
            <person name="Fei Z."/>
            <person name="Rose J.K."/>
            <person name="Zamir D."/>
            <person name="Carrari F."/>
            <person name="Giovannoni J.J."/>
            <person name="Weigel D."/>
            <person name="Usadel B."/>
            <person name="Fernie A.R."/>
        </authorList>
    </citation>
    <scope>NUCLEOTIDE SEQUENCE [LARGE SCALE GENOMIC DNA]</scope>
    <source>
        <strain evidence="2">cv. LA0716</strain>
    </source>
</reference>
<accession>A0ABM1HLB8</accession>
<feature type="domain" description="Peptidase C1A papain C-terminal" evidence="1">
    <location>
        <begin position="3"/>
        <end position="120"/>
    </location>
</feature>
<organism evidence="2 3">
    <name type="scientific">Solanum pennellii</name>
    <name type="common">Tomato</name>
    <name type="synonym">Lycopersicon pennellii</name>
    <dbReference type="NCBI Taxonomy" id="28526"/>
    <lineage>
        <taxon>Eukaryota</taxon>
        <taxon>Viridiplantae</taxon>
        <taxon>Streptophyta</taxon>
        <taxon>Embryophyta</taxon>
        <taxon>Tracheophyta</taxon>
        <taxon>Spermatophyta</taxon>
        <taxon>Magnoliopsida</taxon>
        <taxon>eudicotyledons</taxon>
        <taxon>Gunneridae</taxon>
        <taxon>Pentapetalae</taxon>
        <taxon>asterids</taxon>
        <taxon>lamiids</taxon>
        <taxon>Solanales</taxon>
        <taxon>Solanaceae</taxon>
        <taxon>Solanoideae</taxon>
        <taxon>Solaneae</taxon>
        <taxon>Solanum</taxon>
        <taxon>Solanum subgen. Lycopersicon</taxon>
    </lineage>
</organism>
<dbReference type="GeneID" id="107030444"/>
<reference evidence="3" key="2">
    <citation type="submission" date="2025-08" db="UniProtKB">
        <authorList>
            <consortium name="RefSeq"/>
        </authorList>
    </citation>
    <scope>IDENTIFICATION</scope>
</reference>
<evidence type="ECO:0000313" key="2">
    <source>
        <dbReference type="Proteomes" id="UP000694930"/>
    </source>
</evidence>
<dbReference type="Proteomes" id="UP000694930">
    <property type="component" value="Chromosome 9"/>
</dbReference>
<evidence type="ECO:0000313" key="3">
    <source>
        <dbReference type="RefSeq" id="XP_015087208.1"/>
    </source>
</evidence>